<dbReference type="InterPro" id="IPR036972">
    <property type="entry name" value="Cyt_c_oxidase_su5b_sf"/>
</dbReference>
<dbReference type="PANTHER" id="PTHR10122:SF0">
    <property type="entry name" value="CYTOCHROME C OXIDASE SUBUNIT 5B, ISOFORM A-RELATED"/>
    <property type="match status" value="1"/>
</dbReference>
<accession>A0ABP0ZIH2</accession>
<evidence type="ECO:0000313" key="4">
    <source>
        <dbReference type="Proteomes" id="UP001497383"/>
    </source>
</evidence>
<evidence type="ECO:0000313" key="3">
    <source>
        <dbReference type="EMBL" id="CAK9435469.1"/>
    </source>
</evidence>
<proteinExistence type="predicted"/>
<dbReference type="RefSeq" id="XP_066827134.1">
    <property type="nucleotide sequence ID" value="XM_066971905.1"/>
</dbReference>
<protein>
    <recommendedName>
        <fullName evidence="5">Cytochrome c oxidase polypeptide IV, mitochondrial</fullName>
    </recommendedName>
</protein>
<keyword evidence="2" id="KW-0862">Zinc</keyword>
<dbReference type="EMBL" id="OZ022405">
    <property type="protein sequence ID" value="CAK9435469.1"/>
    <property type="molecule type" value="Genomic_DNA"/>
</dbReference>
<keyword evidence="1" id="KW-0479">Metal-binding</keyword>
<evidence type="ECO:0008006" key="5">
    <source>
        <dbReference type="Google" id="ProtNLM"/>
    </source>
</evidence>
<dbReference type="Gene3D" id="2.60.11.10">
    <property type="entry name" value="Cytochrome c oxidase, subunit Vb"/>
    <property type="match status" value="1"/>
</dbReference>
<name>A0ABP0ZIH2_9ASCO</name>
<dbReference type="Pfam" id="PF01215">
    <property type="entry name" value="COX5B"/>
    <property type="match status" value="1"/>
</dbReference>
<gene>
    <name evidence="3" type="ORF">LODBEIA_P01960</name>
</gene>
<organism evidence="3 4">
    <name type="scientific">Lodderomyces beijingensis</name>
    <dbReference type="NCBI Taxonomy" id="1775926"/>
    <lineage>
        <taxon>Eukaryota</taxon>
        <taxon>Fungi</taxon>
        <taxon>Dikarya</taxon>
        <taxon>Ascomycota</taxon>
        <taxon>Saccharomycotina</taxon>
        <taxon>Pichiomycetes</taxon>
        <taxon>Debaryomycetaceae</taxon>
        <taxon>Candida/Lodderomyces clade</taxon>
        <taxon>Lodderomyces</taxon>
    </lineage>
</organism>
<evidence type="ECO:0000256" key="1">
    <source>
        <dbReference type="ARBA" id="ARBA00022723"/>
    </source>
</evidence>
<dbReference type="CDD" id="cd00924">
    <property type="entry name" value="Cyt_c_Oxidase_Vb"/>
    <property type="match status" value="1"/>
</dbReference>
<dbReference type="InterPro" id="IPR002124">
    <property type="entry name" value="Cyt_c_oxidase_su5b"/>
</dbReference>
<dbReference type="PANTHER" id="PTHR10122">
    <property type="entry name" value="CYTOCHROME C OXIDASE SUBUNIT 5B, MITOCHONDRIAL"/>
    <property type="match status" value="1"/>
</dbReference>
<keyword evidence="4" id="KW-1185">Reference proteome</keyword>
<dbReference type="Proteomes" id="UP001497383">
    <property type="component" value="Chromosome 1"/>
</dbReference>
<sequence length="158" mass="17276">MLSRTVRFACQKRLLSSARPLLNKTTAVGTEAERKVKTAQDLAEVTGPESLIGPGAKAGTIPTDLDQATGLQRLELLGKKEGVDVFDMEMPITEGKGTMEDPFLVPTYVGYRYVGCKGTAELDHKPYWMKVEEGKVARCWQCGTVLKAKYLGEPGMAH</sequence>
<dbReference type="GeneID" id="92205392"/>
<evidence type="ECO:0000256" key="2">
    <source>
        <dbReference type="ARBA" id="ARBA00022833"/>
    </source>
</evidence>
<dbReference type="PROSITE" id="PS51359">
    <property type="entry name" value="COX5B_2"/>
    <property type="match status" value="1"/>
</dbReference>
<dbReference type="SUPFAM" id="SSF57802">
    <property type="entry name" value="Rubredoxin-like"/>
    <property type="match status" value="1"/>
</dbReference>
<reference evidence="3 4" key="1">
    <citation type="submission" date="2024-03" db="EMBL/GenBank/DDBJ databases">
        <authorList>
            <person name="Brejova B."/>
        </authorList>
    </citation>
    <scope>NUCLEOTIDE SEQUENCE [LARGE SCALE GENOMIC DNA]</scope>
    <source>
        <strain evidence="3 4">CBS 14171</strain>
    </source>
</reference>